<name>A0ABT7QUV5_9BACT</name>
<dbReference type="SUPFAM" id="SSF51391">
    <property type="entry name" value="Thiamin phosphate synthase"/>
    <property type="match status" value="1"/>
</dbReference>
<sequence>MIYALVDKETLKQKGVSLEVLLQHISTFPNIPILQYRNKLAAIEEKKEDLEIIRAYYHGIVIINDTIELIAHADGLHLGQEDLREYSHDLKEAVDLVRQKIGKKILGLSTHDKEEILSANALDLDYIGLGAYRATDTKSEAHVGGTTLLEAAKFSKHPVGIIGGVRMDDVFEAPIVYKVIGSGLYDGIK</sequence>
<dbReference type="InterPro" id="IPR013785">
    <property type="entry name" value="Aldolase_TIM"/>
</dbReference>
<comment type="caution">
    <text evidence="4">The sequence shown here is derived from an EMBL/GenBank/DDBJ whole genome shotgun (WGS) entry which is preliminary data.</text>
</comment>
<reference evidence="4" key="1">
    <citation type="submission" date="2023-01" db="EMBL/GenBank/DDBJ databases">
        <title>Sulfurovum sp. XTW-4 genome assembly.</title>
        <authorList>
            <person name="Wang J."/>
        </authorList>
    </citation>
    <scope>NUCLEOTIDE SEQUENCE</scope>
    <source>
        <strain evidence="4">XTW-4</strain>
    </source>
</reference>
<evidence type="ECO:0000256" key="2">
    <source>
        <dbReference type="ARBA" id="ARBA00022977"/>
    </source>
</evidence>
<keyword evidence="5" id="KW-1185">Reference proteome</keyword>
<protein>
    <submittedName>
        <fullName evidence="4">Thiamine phosphate synthase</fullName>
    </submittedName>
</protein>
<feature type="domain" description="Thiamine phosphate synthase/TenI" evidence="3">
    <location>
        <begin position="5"/>
        <end position="170"/>
    </location>
</feature>
<evidence type="ECO:0000259" key="3">
    <source>
        <dbReference type="Pfam" id="PF02581"/>
    </source>
</evidence>
<dbReference type="CDD" id="cd00564">
    <property type="entry name" value="TMP_TenI"/>
    <property type="match status" value="1"/>
</dbReference>
<keyword evidence="2" id="KW-0784">Thiamine biosynthesis</keyword>
<dbReference type="Gene3D" id="3.20.20.70">
    <property type="entry name" value="Aldolase class I"/>
    <property type="match status" value="1"/>
</dbReference>
<dbReference type="Proteomes" id="UP001169066">
    <property type="component" value="Unassembled WGS sequence"/>
</dbReference>
<dbReference type="PANTHER" id="PTHR20857">
    <property type="entry name" value="THIAMINE-PHOSPHATE PYROPHOSPHORYLASE"/>
    <property type="match status" value="1"/>
</dbReference>
<evidence type="ECO:0000256" key="1">
    <source>
        <dbReference type="ARBA" id="ARBA00004948"/>
    </source>
</evidence>
<evidence type="ECO:0000313" key="5">
    <source>
        <dbReference type="Proteomes" id="UP001169066"/>
    </source>
</evidence>
<organism evidence="4 5">
    <name type="scientific">Sulfurovum xiamenensis</name>
    <dbReference type="NCBI Taxonomy" id="3019066"/>
    <lineage>
        <taxon>Bacteria</taxon>
        <taxon>Pseudomonadati</taxon>
        <taxon>Campylobacterota</taxon>
        <taxon>Epsilonproteobacteria</taxon>
        <taxon>Campylobacterales</taxon>
        <taxon>Sulfurovaceae</taxon>
        <taxon>Sulfurovum</taxon>
    </lineage>
</organism>
<gene>
    <name evidence="4" type="ORF">PF327_10115</name>
</gene>
<dbReference type="InterPro" id="IPR022998">
    <property type="entry name" value="ThiamineP_synth_TenI"/>
</dbReference>
<dbReference type="Pfam" id="PF02581">
    <property type="entry name" value="TMP-TENI"/>
    <property type="match status" value="1"/>
</dbReference>
<dbReference type="PANTHER" id="PTHR20857:SF15">
    <property type="entry name" value="THIAMINE-PHOSPHATE SYNTHASE"/>
    <property type="match status" value="1"/>
</dbReference>
<evidence type="ECO:0000313" key="4">
    <source>
        <dbReference type="EMBL" id="MDM5264547.1"/>
    </source>
</evidence>
<dbReference type="RefSeq" id="WP_289402450.1">
    <property type="nucleotide sequence ID" value="NZ_JAQIBC010000009.1"/>
</dbReference>
<accession>A0ABT7QUV5</accession>
<proteinExistence type="predicted"/>
<comment type="pathway">
    <text evidence="1">Cofactor biosynthesis; thiamine diphosphate biosynthesis.</text>
</comment>
<dbReference type="InterPro" id="IPR036206">
    <property type="entry name" value="ThiamineP_synth_sf"/>
</dbReference>
<dbReference type="EMBL" id="JAQIBC010000009">
    <property type="protein sequence ID" value="MDM5264547.1"/>
    <property type="molecule type" value="Genomic_DNA"/>
</dbReference>